<name>A0A840VZL5_9ACTN</name>
<evidence type="ECO:0000256" key="5">
    <source>
        <dbReference type="ARBA" id="ARBA00023163"/>
    </source>
</evidence>
<evidence type="ECO:0000256" key="3">
    <source>
        <dbReference type="ARBA" id="ARBA00023015"/>
    </source>
</evidence>
<comment type="similarity">
    <text evidence="1">In the C-terminal section; belongs to the class-I pyridoxal-phosphate-dependent aminotransferase family.</text>
</comment>
<organism evidence="7 8">
    <name type="scientific">Nocardiopsis metallicus</name>
    <dbReference type="NCBI Taxonomy" id="179819"/>
    <lineage>
        <taxon>Bacteria</taxon>
        <taxon>Bacillati</taxon>
        <taxon>Actinomycetota</taxon>
        <taxon>Actinomycetes</taxon>
        <taxon>Streptosporangiales</taxon>
        <taxon>Nocardiopsidaceae</taxon>
        <taxon>Nocardiopsis</taxon>
    </lineage>
</organism>
<dbReference type="GO" id="GO:0003700">
    <property type="term" value="F:DNA-binding transcription factor activity"/>
    <property type="evidence" value="ECO:0007669"/>
    <property type="project" value="InterPro"/>
</dbReference>
<dbReference type="Gene3D" id="3.40.640.10">
    <property type="entry name" value="Type I PLP-dependent aspartate aminotransferase-like (Major domain)"/>
    <property type="match status" value="1"/>
</dbReference>
<dbReference type="InterPro" id="IPR004839">
    <property type="entry name" value="Aminotransferase_I/II_large"/>
</dbReference>
<gene>
    <name evidence="7" type="ORF">HNR07_001087</name>
</gene>
<dbReference type="PANTHER" id="PTHR46577:SF2">
    <property type="entry name" value="TRANSCRIPTIONAL REGULATORY PROTEIN"/>
    <property type="match status" value="1"/>
</dbReference>
<dbReference type="RefSeq" id="WP_184362657.1">
    <property type="nucleotide sequence ID" value="NZ_BAAAKM010000103.1"/>
</dbReference>
<dbReference type="CDD" id="cd07377">
    <property type="entry name" value="WHTH_GntR"/>
    <property type="match status" value="1"/>
</dbReference>
<dbReference type="GO" id="GO:0003677">
    <property type="term" value="F:DNA binding"/>
    <property type="evidence" value="ECO:0007669"/>
    <property type="project" value="UniProtKB-KW"/>
</dbReference>
<keyword evidence="5" id="KW-0804">Transcription</keyword>
<dbReference type="InterPro" id="IPR036390">
    <property type="entry name" value="WH_DNA-bd_sf"/>
</dbReference>
<evidence type="ECO:0000313" key="7">
    <source>
        <dbReference type="EMBL" id="MBB5489950.1"/>
    </source>
</evidence>
<dbReference type="SMART" id="SM00345">
    <property type="entry name" value="HTH_GNTR"/>
    <property type="match status" value="1"/>
</dbReference>
<evidence type="ECO:0000256" key="4">
    <source>
        <dbReference type="ARBA" id="ARBA00023125"/>
    </source>
</evidence>
<accession>A0A840VZL5</accession>
<dbReference type="InterPro" id="IPR015422">
    <property type="entry name" value="PyrdxlP-dep_Trfase_small"/>
</dbReference>
<comment type="caution">
    <text evidence="7">The sequence shown here is derived from an EMBL/GenBank/DDBJ whole genome shotgun (WGS) entry which is preliminary data.</text>
</comment>
<evidence type="ECO:0000256" key="1">
    <source>
        <dbReference type="ARBA" id="ARBA00005384"/>
    </source>
</evidence>
<dbReference type="InterPro" id="IPR036388">
    <property type="entry name" value="WH-like_DNA-bd_sf"/>
</dbReference>
<evidence type="ECO:0000256" key="2">
    <source>
        <dbReference type="ARBA" id="ARBA00022898"/>
    </source>
</evidence>
<keyword evidence="4 7" id="KW-0238">DNA-binding</keyword>
<keyword evidence="8" id="KW-1185">Reference proteome</keyword>
<dbReference type="InterPro" id="IPR015424">
    <property type="entry name" value="PyrdxlP-dep_Trfase"/>
</dbReference>
<keyword evidence="2" id="KW-0663">Pyridoxal phosphate</keyword>
<sequence>MSNDSSTKIVEGLREWIAAAPAGAKLPSTRALVSQYGASPVTVQKALRTLAGQGLVESRPGVGTFARAVRVARPNDYGWQTAALGAPQQRTFGLHTALRSPPNDMIALHSGYPDRELLPERLVRAALNRAARGEAAVGRPPAAGLPELQSWFAAELGSHAPAGIAPPAPSDVVILPGSQSGLSSAFRSLVGAGRPLLIESPTYWGAIRAAEQAGVEVVPVPSGVDGPDPRELARAFERTGARVLYAQPNFANPTGARWSFDLADQVLATVRRHGAFLVEDDWARDFGIDADPTPLAARDDGGHLVYLRSLTKSVSPAVRIAGIIARGPARERILADVQAESMYVSAVLQAAALDVVTQPAWRTHLRGLRQQLAARRDLLVEALREHAPSAYLESVPQGGLNLWVRLPDTADLPRVVRECEEAGVLLAPGGEWFPAEPTAPYLRLNYAGPNPGTFPEGVRLLGRALDGGSPCPEPALEP</sequence>
<reference evidence="7 8" key="1">
    <citation type="submission" date="2020-08" db="EMBL/GenBank/DDBJ databases">
        <title>Sequencing the genomes of 1000 actinobacteria strains.</title>
        <authorList>
            <person name="Klenk H.-P."/>
        </authorList>
    </citation>
    <scope>NUCLEOTIDE SEQUENCE [LARGE SCALE GENOMIC DNA]</scope>
    <source>
        <strain evidence="7 8">DSM 44598</strain>
    </source>
</reference>
<dbReference type="Proteomes" id="UP000579647">
    <property type="component" value="Unassembled WGS sequence"/>
</dbReference>
<dbReference type="CDD" id="cd00609">
    <property type="entry name" value="AAT_like"/>
    <property type="match status" value="1"/>
</dbReference>
<dbReference type="PROSITE" id="PS50949">
    <property type="entry name" value="HTH_GNTR"/>
    <property type="match status" value="1"/>
</dbReference>
<dbReference type="Pfam" id="PF00155">
    <property type="entry name" value="Aminotran_1_2"/>
    <property type="match status" value="1"/>
</dbReference>
<evidence type="ECO:0000313" key="8">
    <source>
        <dbReference type="Proteomes" id="UP000579647"/>
    </source>
</evidence>
<evidence type="ECO:0000259" key="6">
    <source>
        <dbReference type="PROSITE" id="PS50949"/>
    </source>
</evidence>
<dbReference type="Pfam" id="PF00392">
    <property type="entry name" value="GntR"/>
    <property type="match status" value="1"/>
</dbReference>
<dbReference type="SUPFAM" id="SSF53383">
    <property type="entry name" value="PLP-dependent transferases"/>
    <property type="match status" value="1"/>
</dbReference>
<dbReference type="PANTHER" id="PTHR46577">
    <property type="entry name" value="HTH-TYPE TRANSCRIPTIONAL REGULATORY PROTEIN GABR"/>
    <property type="match status" value="1"/>
</dbReference>
<dbReference type="Gene3D" id="1.10.10.10">
    <property type="entry name" value="Winged helix-like DNA-binding domain superfamily/Winged helix DNA-binding domain"/>
    <property type="match status" value="1"/>
</dbReference>
<dbReference type="InterPro" id="IPR015421">
    <property type="entry name" value="PyrdxlP-dep_Trfase_major"/>
</dbReference>
<dbReference type="EMBL" id="JACHDO010000001">
    <property type="protein sequence ID" value="MBB5489950.1"/>
    <property type="molecule type" value="Genomic_DNA"/>
</dbReference>
<protein>
    <submittedName>
        <fullName evidence="7">DNA-binding transcriptional MocR family regulator</fullName>
    </submittedName>
</protein>
<dbReference type="Gene3D" id="3.90.1150.10">
    <property type="entry name" value="Aspartate Aminotransferase, domain 1"/>
    <property type="match status" value="1"/>
</dbReference>
<dbReference type="GO" id="GO:0030170">
    <property type="term" value="F:pyridoxal phosphate binding"/>
    <property type="evidence" value="ECO:0007669"/>
    <property type="project" value="InterPro"/>
</dbReference>
<dbReference type="SUPFAM" id="SSF46785">
    <property type="entry name" value="Winged helix' DNA-binding domain"/>
    <property type="match status" value="1"/>
</dbReference>
<dbReference type="InterPro" id="IPR051446">
    <property type="entry name" value="HTH_trans_reg/aminotransferase"/>
</dbReference>
<proteinExistence type="inferred from homology"/>
<dbReference type="AlphaFoldDB" id="A0A840VZL5"/>
<feature type="domain" description="HTH gntR-type" evidence="6">
    <location>
        <begin position="3"/>
        <end position="69"/>
    </location>
</feature>
<dbReference type="InterPro" id="IPR000524">
    <property type="entry name" value="Tscrpt_reg_HTH_GntR"/>
</dbReference>
<keyword evidence="3" id="KW-0805">Transcription regulation</keyword>